<evidence type="ECO:0000313" key="1">
    <source>
        <dbReference type="EMBL" id="ALO63172.1"/>
    </source>
</evidence>
<dbReference type="GO" id="GO:0004519">
    <property type="term" value="F:endonuclease activity"/>
    <property type="evidence" value="ECO:0007669"/>
    <property type="project" value="UniProtKB-KW"/>
</dbReference>
<name>A0A0S2LP96_9CHLO</name>
<dbReference type="CDD" id="cd00085">
    <property type="entry name" value="HNHc"/>
    <property type="match status" value="1"/>
</dbReference>
<keyword evidence="1" id="KW-0934">Plastid</keyword>
<keyword evidence="1" id="KW-0540">Nuclease</keyword>
<keyword evidence="1" id="KW-0150">Chloroplast</keyword>
<proteinExistence type="predicted"/>
<sequence>MILKNSIITETELRSILEDVLEKSKGTGANGYDTYISSKKTEQVDKVDNLGKRKPGIERHHITPKFDGGLDSKENIILLTVKEHVIAHWLRWKVLGKRGDYTAFLFRIGDTEEALAQRNKAVQEARERDRAANRNFFSSTFQREMGFRGGPLGGSANTEAQFRARQQVGLTYGRLTGIRNQSSNLQEFVSNGSIWAFSEIAFANKRVVVKDRGKELFCLVTSKESFADVARSLNAFVPNSIPQNVASMHKLVNGERKQMYGWRIVNTLIRSEVREGIQDFYTQNANTNLLFEEDLLVNEGFE</sequence>
<accession>A0A0S2LP96</accession>
<dbReference type="EMBL" id="KT625416">
    <property type="protein sequence ID" value="ALO63172.1"/>
    <property type="molecule type" value="Genomic_DNA"/>
</dbReference>
<reference evidence="1" key="1">
    <citation type="journal article" date="2015" name="BMC Evol. Biol.">
        <title>Chloroplast phylogenomic analysis of chlorophyte green algae identifies a novel lineage sister to the Sphaeropleales (Chlorophyceae).</title>
        <authorList>
            <person name="Lemieux C."/>
            <person name="Vincent A.T."/>
            <person name="Labarre A."/>
            <person name="Otis C."/>
            <person name="Turmel M."/>
        </authorList>
    </citation>
    <scope>NUCLEOTIDE SEQUENCE</scope>
</reference>
<organism evidence="1">
    <name type="scientific">Chloromonas perforata</name>
    <dbReference type="NCBI Taxonomy" id="51730"/>
    <lineage>
        <taxon>Eukaryota</taxon>
        <taxon>Viridiplantae</taxon>
        <taxon>Chlorophyta</taxon>
        <taxon>core chlorophytes</taxon>
        <taxon>Chlorophyceae</taxon>
        <taxon>CS clade</taxon>
        <taxon>Chlamydomonadales</taxon>
        <taxon>Chlamydomonadaceae</taxon>
        <taxon>Chloromonadinia</taxon>
        <taxon>Chloromonas</taxon>
    </lineage>
</organism>
<geneLocation type="chloroplast" evidence="1"/>
<gene>
    <name evidence="1" type="primary">orf302</name>
</gene>
<dbReference type="AlphaFoldDB" id="A0A0S2LP96"/>
<keyword evidence="1" id="KW-0255">Endonuclease</keyword>
<protein>
    <submittedName>
        <fullName evidence="1">Putative HNH homing endonuclease</fullName>
    </submittedName>
</protein>
<keyword evidence="1" id="KW-0378">Hydrolase</keyword>
<dbReference type="InterPro" id="IPR003615">
    <property type="entry name" value="HNH_nuc"/>
</dbReference>